<dbReference type="Proteomes" id="UP001567538">
    <property type="component" value="Unassembled WGS sequence"/>
</dbReference>
<dbReference type="EMBL" id="JBEAFC010000001">
    <property type="protein sequence ID" value="KAL1569410.1"/>
    <property type="molecule type" value="Genomic_DNA"/>
</dbReference>
<accession>A0ABD1IL36</accession>
<comment type="caution">
    <text evidence="1">The sequence shown here is derived from an EMBL/GenBank/DDBJ whole genome shotgun (WGS) entry which is preliminary data.</text>
</comment>
<evidence type="ECO:0000313" key="1">
    <source>
        <dbReference type="EMBL" id="KAL1569410.1"/>
    </source>
</evidence>
<proteinExistence type="predicted"/>
<dbReference type="AlphaFoldDB" id="A0ABD1IL36"/>
<evidence type="ECO:0000313" key="2">
    <source>
        <dbReference type="Proteomes" id="UP001567538"/>
    </source>
</evidence>
<organism evidence="1 2">
    <name type="scientific">Salvia divinorum</name>
    <name type="common">Maria pastora</name>
    <name type="synonym">Diviner's sage</name>
    <dbReference type="NCBI Taxonomy" id="28513"/>
    <lineage>
        <taxon>Eukaryota</taxon>
        <taxon>Viridiplantae</taxon>
        <taxon>Streptophyta</taxon>
        <taxon>Embryophyta</taxon>
        <taxon>Tracheophyta</taxon>
        <taxon>Spermatophyta</taxon>
        <taxon>Magnoliopsida</taxon>
        <taxon>eudicotyledons</taxon>
        <taxon>Gunneridae</taxon>
        <taxon>Pentapetalae</taxon>
        <taxon>asterids</taxon>
        <taxon>lamiids</taxon>
        <taxon>Lamiales</taxon>
        <taxon>Lamiaceae</taxon>
        <taxon>Nepetoideae</taxon>
        <taxon>Mentheae</taxon>
        <taxon>Salviinae</taxon>
        <taxon>Salvia</taxon>
        <taxon>Salvia subgen. Calosphace</taxon>
    </lineage>
</organism>
<protein>
    <submittedName>
        <fullName evidence="1">Uncharacterized protein</fullName>
    </submittedName>
</protein>
<gene>
    <name evidence="1" type="ORF">AAHA92_00893</name>
</gene>
<keyword evidence="2" id="KW-1185">Reference proteome</keyword>
<sequence length="77" mass="8340">MSFCQKSISAGSSGSLQLASVEKVLEIEEPNMEKNPLPLEANQAKMELKTLPLGLKYSYLGENETLPVIVSSKLTQG</sequence>
<reference evidence="1 2" key="1">
    <citation type="submission" date="2024-06" db="EMBL/GenBank/DDBJ databases">
        <title>A chromosome level genome sequence of Diviner's sage (Salvia divinorum).</title>
        <authorList>
            <person name="Ford S.A."/>
            <person name="Ro D.-K."/>
            <person name="Ness R.W."/>
            <person name="Phillips M.A."/>
        </authorList>
    </citation>
    <scope>NUCLEOTIDE SEQUENCE [LARGE SCALE GENOMIC DNA]</scope>
    <source>
        <strain evidence="1">SAF-2024a</strain>
        <tissue evidence="1">Leaf</tissue>
    </source>
</reference>
<name>A0ABD1IL36_SALDI</name>